<organism evidence="7">
    <name type="scientific">Ignisphaera aggregans</name>
    <dbReference type="NCBI Taxonomy" id="334771"/>
    <lineage>
        <taxon>Archaea</taxon>
        <taxon>Thermoproteota</taxon>
        <taxon>Thermoprotei</taxon>
        <taxon>Desulfurococcales</taxon>
        <taxon>Desulfurococcaceae</taxon>
        <taxon>Ignisphaera</taxon>
    </lineage>
</organism>
<gene>
    <name evidence="7" type="ORF">ENO77_03895</name>
</gene>
<feature type="transmembrane region" description="Helical" evidence="5">
    <location>
        <begin position="241"/>
        <end position="263"/>
    </location>
</feature>
<feature type="transmembrane region" description="Helical" evidence="5">
    <location>
        <begin position="328"/>
        <end position="347"/>
    </location>
</feature>
<feature type="domain" description="ABC-2 type transporter transmembrane" evidence="6">
    <location>
        <begin position="20"/>
        <end position="401"/>
    </location>
</feature>
<proteinExistence type="predicted"/>
<name>A0A7C2V9H5_9CREN</name>
<keyword evidence="3 5" id="KW-1133">Transmembrane helix</keyword>
<dbReference type="Gene3D" id="3.40.1710.10">
    <property type="entry name" value="abc type-2 transporter like domain"/>
    <property type="match status" value="1"/>
</dbReference>
<feature type="transmembrane region" description="Helical" evidence="5">
    <location>
        <begin position="353"/>
        <end position="373"/>
    </location>
</feature>
<comment type="caution">
    <text evidence="7">The sequence shown here is derived from an EMBL/GenBank/DDBJ whole genome shotgun (WGS) entry which is preliminary data.</text>
</comment>
<evidence type="ECO:0000313" key="7">
    <source>
        <dbReference type="EMBL" id="HEW53290.1"/>
    </source>
</evidence>
<evidence type="ECO:0000256" key="4">
    <source>
        <dbReference type="ARBA" id="ARBA00023136"/>
    </source>
</evidence>
<dbReference type="InterPro" id="IPR013525">
    <property type="entry name" value="ABC2_TM"/>
</dbReference>
<evidence type="ECO:0000256" key="3">
    <source>
        <dbReference type="ARBA" id="ARBA00022989"/>
    </source>
</evidence>
<evidence type="ECO:0000256" key="2">
    <source>
        <dbReference type="ARBA" id="ARBA00022692"/>
    </source>
</evidence>
<dbReference type="AlphaFoldDB" id="A0A7C2V9H5"/>
<dbReference type="EMBL" id="DSGT01000009">
    <property type="protein sequence ID" value="HEW53290.1"/>
    <property type="molecule type" value="Genomic_DNA"/>
</dbReference>
<dbReference type="GO" id="GO:0140359">
    <property type="term" value="F:ABC-type transporter activity"/>
    <property type="evidence" value="ECO:0007669"/>
    <property type="project" value="InterPro"/>
</dbReference>
<dbReference type="GO" id="GO:0016020">
    <property type="term" value="C:membrane"/>
    <property type="evidence" value="ECO:0007669"/>
    <property type="project" value="UniProtKB-SubCell"/>
</dbReference>
<evidence type="ECO:0000259" key="6">
    <source>
        <dbReference type="Pfam" id="PF12698"/>
    </source>
</evidence>
<keyword evidence="4 5" id="KW-0472">Membrane</keyword>
<dbReference type="Pfam" id="PF12698">
    <property type="entry name" value="ABC2_membrane_3"/>
    <property type="match status" value="1"/>
</dbReference>
<dbReference type="PANTHER" id="PTHR43471:SF3">
    <property type="entry name" value="ABC TRANSPORTER PERMEASE PROTEIN NATB"/>
    <property type="match status" value="1"/>
</dbReference>
<evidence type="ECO:0000256" key="1">
    <source>
        <dbReference type="ARBA" id="ARBA00004141"/>
    </source>
</evidence>
<sequence>MTMKPLVVREVKAFLRNPAFIISIILLFSFYTALGRLVSTGVESATEQVAGLQIGVVLQDQSDFATRVLAIANQTSGGRLRLVQSIEKGVGMYDVVLVIPPDFSSRALDINASIRLESFVRIDTVSPVVSGAKTNIASSVGELIGKSVSMVIAIEKGIDPALIEKSVTINTTIQVYGKIMRSDEYSAFTMLMGFVPMIVALIMGINAIYASQFTAMEKVEKAFEMLLAQPIPRRNIVFAKILGSIISSFIMGAAYFAGMLMLLSSATTSAPGEGASEVSLNILDLIYGKIGFNAILIFVAALVLGLIYSGAIGVALGSIVSDERIAGAFAAPIMFVFMGLGYALIFIGLPVNIATGILAGLVIAPLPAVAMVASMTGNAAVLATSLGVAALSTILVMALSVHIFNRDIVVLGLRLRRPKLGEKG</sequence>
<keyword evidence="2 5" id="KW-0812">Transmembrane</keyword>
<feature type="transmembrane region" description="Helical" evidence="5">
    <location>
        <begin position="185"/>
        <end position="209"/>
    </location>
</feature>
<feature type="transmembrane region" description="Helical" evidence="5">
    <location>
        <begin position="380"/>
        <end position="404"/>
    </location>
</feature>
<protein>
    <submittedName>
        <fullName evidence="7">ABC transporter permease</fullName>
    </submittedName>
</protein>
<evidence type="ECO:0000256" key="5">
    <source>
        <dbReference type="SAM" id="Phobius"/>
    </source>
</evidence>
<reference evidence="7" key="1">
    <citation type="journal article" date="2020" name="mSystems">
        <title>Genome- and Community-Level Interaction Insights into Carbon Utilization and Element Cycling Functions of Hydrothermarchaeota in Hydrothermal Sediment.</title>
        <authorList>
            <person name="Zhou Z."/>
            <person name="Liu Y."/>
            <person name="Xu W."/>
            <person name="Pan J."/>
            <person name="Luo Z.H."/>
            <person name="Li M."/>
        </authorList>
    </citation>
    <scope>NUCLEOTIDE SEQUENCE [LARGE SCALE GENOMIC DNA]</scope>
    <source>
        <strain evidence="7">SpSt-16</strain>
    </source>
</reference>
<feature type="transmembrane region" description="Helical" evidence="5">
    <location>
        <begin position="290"/>
        <end position="316"/>
    </location>
</feature>
<comment type="subcellular location">
    <subcellularLocation>
        <location evidence="1">Membrane</location>
        <topology evidence="1">Multi-pass membrane protein</topology>
    </subcellularLocation>
</comment>
<accession>A0A7C2V9H5</accession>
<dbReference type="PANTHER" id="PTHR43471">
    <property type="entry name" value="ABC TRANSPORTER PERMEASE"/>
    <property type="match status" value="1"/>
</dbReference>